<dbReference type="InParanoid" id="A0A3Q0HEH2"/>
<keyword evidence="13" id="KW-1185">Reference proteome</keyword>
<dbReference type="AlphaFoldDB" id="A0A3Q0HEH2"/>
<dbReference type="Proteomes" id="UP000189705">
    <property type="component" value="Unplaced"/>
</dbReference>
<gene>
    <name evidence="14" type="primary">BHLHE41</name>
</gene>
<feature type="compositionally biased region" description="Polar residues" evidence="11">
    <location>
        <begin position="23"/>
        <end position="32"/>
    </location>
</feature>
<dbReference type="GO" id="GO:0046983">
    <property type="term" value="F:protein dimerization activity"/>
    <property type="evidence" value="ECO:0007669"/>
    <property type="project" value="InterPro"/>
</dbReference>
<feature type="domain" description="BHLH" evidence="12">
    <location>
        <begin position="127"/>
        <end position="183"/>
    </location>
</feature>
<dbReference type="InterPro" id="IPR036638">
    <property type="entry name" value="HLH_DNA-bd_sf"/>
</dbReference>
<evidence type="ECO:0000256" key="5">
    <source>
        <dbReference type="ARBA" id="ARBA00022843"/>
    </source>
</evidence>
<keyword evidence="3" id="KW-0678">Repressor</keyword>
<protein>
    <submittedName>
        <fullName evidence="14">Class E basic helix-loop-helix protein 41 isoform X1</fullName>
    </submittedName>
</protein>
<feature type="region of interest" description="Disordered" evidence="11">
    <location>
        <begin position="23"/>
        <end position="52"/>
    </location>
</feature>
<evidence type="ECO:0000313" key="14">
    <source>
        <dbReference type="RefSeq" id="XP_025068883.1"/>
    </source>
</evidence>
<evidence type="ECO:0000313" key="13">
    <source>
        <dbReference type="Proteomes" id="UP000189705"/>
    </source>
</evidence>
<evidence type="ECO:0000256" key="11">
    <source>
        <dbReference type="SAM" id="MobiDB-lite"/>
    </source>
</evidence>
<dbReference type="GO" id="GO:0048511">
    <property type="term" value="P:rhythmic process"/>
    <property type="evidence" value="ECO:0007669"/>
    <property type="project" value="UniProtKB-KW"/>
</dbReference>
<evidence type="ECO:0000256" key="4">
    <source>
        <dbReference type="ARBA" id="ARBA00022499"/>
    </source>
</evidence>
<dbReference type="PROSITE" id="PS50888">
    <property type="entry name" value="BHLH"/>
    <property type="match status" value="1"/>
</dbReference>
<dbReference type="Pfam" id="PF00010">
    <property type="entry name" value="HLH"/>
    <property type="match status" value="1"/>
</dbReference>
<dbReference type="InterPro" id="IPR011598">
    <property type="entry name" value="bHLH_dom"/>
</dbReference>
<keyword evidence="7" id="KW-0090">Biological rhythms</keyword>
<dbReference type="InterPro" id="IPR050370">
    <property type="entry name" value="HES_HEY"/>
</dbReference>
<dbReference type="GO" id="GO:0005737">
    <property type="term" value="C:cytoplasm"/>
    <property type="evidence" value="ECO:0007669"/>
    <property type="project" value="UniProtKB-SubCell"/>
</dbReference>
<dbReference type="PANTHER" id="PTHR10985">
    <property type="entry name" value="BASIC HELIX-LOOP-HELIX TRANSCRIPTION FACTOR, HES-RELATED"/>
    <property type="match status" value="1"/>
</dbReference>
<evidence type="ECO:0000259" key="12">
    <source>
        <dbReference type="PROSITE" id="PS50888"/>
    </source>
</evidence>
<dbReference type="Gene3D" id="4.10.280.10">
    <property type="entry name" value="Helix-loop-helix DNA-binding domain"/>
    <property type="match status" value="1"/>
</dbReference>
<evidence type="ECO:0000256" key="7">
    <source>
        <dbReference type="ARBA" id="ARBA00023108"/>
    </source>
</evidence>
<dbReference type="GO" id="GO:0003677">
    <property type="term" value="F:DNA binding"/>
    <property type="evidence" value="ECO:0007669"/>
    <property type="project" value="UniProtKB-KW"/>
</dbReference>
<comment type="subcellular location">
    <subcellularLocation>
        <location evidence="2">Cytoplasm</location>
    </subcellularLocation>
    <subcellularLocation>
        <location evidence="1">Nucleus</location>
    </subcellularLocation>
</comment>
<dbReference type="STRING" id="38654.A0A3Q0HEH2"/>
<proteinExistence type="predicted"/>
<dbReference type="RefSeq" id="XP_025068883.1">
    <property type="nucleotide sequence ID" value="XM_025213098.1"/>
</dbReference>
<evidence type="ECO:0000256" key="2">
    <source>
        <dbReference type="ARBA" id="ARBA00004496"/>
    </source>
</evidence>
<accession>A0A3Q0HEH2</accession>
<keyword evidence="5" id="KW-0832">Ubl conjugation</keyword>
<dbReference type="CTD" id="79365"/>
<keyword evidence="8" id="KW-0238">DNA-binding</keyword>
<evidence type="ECO:0000256" key="10">
    <source>
        <dbReference type="ARBA" id="ARBA00023242"/>
    </source>
</evidence>
<dbReference type="GeneID" id="102383967"/>
<reference evidence="14" key="1">
    <citation type="submission" date="2025-08" db="UniProtKB">
        <authorList>
            <consortium name="RefSeq"/>
        </authorList>
    </citation>
    <scope>IDENTIFICATION</scope>
</reference>
<dbReference type="SUPFAM" id="SSF47459">
    <property type="entry name" value="HLH, helix-loop-helix DNA-binding domain"/>
    <property type="match status" value="1"/>
</dbReference>
<dbReference type="GO" id="GO:0005634">
    <property type="term" value="C:nucleus"/>
    <property type="evidence" value="ECO:0007669"/>
    <property type="project" value="UniProtKB-SubCell"/>
</dbReference>
<dbReference type="FunFam" id="4.10.280.10:FF:000020">
    <property type="entry name" value="class E basic helix-loop-helix protein 40"/>
    <property type="match status" value="1"/>
</dbReference>
<organism evidence="13 14">
    <name type="scientific">Alligator sinensis</name>
    <name type="common">Chinese alligator</name>
    <dbReference type="NCBI Taxonomy" id="38654"/>
    <lineage>
        <taxon>Eukaryota</taxon>
        <taxon>Metazoa</taxon>
        <taxon>Chordata</taxon>
        <taxon>Craniata</taxon>
        <taxon>Vertebrata</taxon>
        <taxon>Euteleostomi</taxon>
        <taxon>Archelosauria</taxon>
        <taxon>Archosauria</taxon>
        <taxon>Crocodylia</taxon>
        <taxon>Alligatoridae</taxon>
        <taxon>Alligatorinae</taxon>
        <taxon>Alligator</taxon>
    </lineage>
</organism>
<evidence type="ECO:0000256" key="1">
    <source>
        <dbReference type="ARBA" id="ARBA00004123"/>
    </source>
</evidence>
<evidence type="ECO:0000256" key="8">
    <source>
        <dbReference type="ARBA" id="ARBA00023125"/>
    </source>
</evidence>
<dbReference type="KEGG" id="asn:102383967"/>
<name>A0A3Q0HEH2_ALLSI</name>
<keyword evidence="4" id="KW-1017">Isopeptide bond</keyword>
<sequence length="231" mass="25529">MVCSVRELGAGLAGDARALWPNTEQRVQSTSPECGWEREGGGQRTASRFPRRAGGTEAACARFGPAASQHPAAAPALTQPRSDMDEGLVRLQERQLLEHRDFLGLDYPSLYMCKPKRGMKRDESKETYKLPHRLIEKKRRDRINECIAQLKDLLPEHLKLTQLFHDLSCLKLGHKATQGCCKSPSLSPPPHFADSGAPGESRRVGINFETLESFNGLDGAAASEDPRLADR</sequence>
<keyword evidence="9" id="KW-0804">Transcription</keyword>
<evidence type="ECO:0000256" key="3">
    <source>
        <dbReference type="ARBA" id="ARBA00022491"/>
    </source>
</evidence>
<evidence type="ECO:0000256" key="6">
    <source>
        <dbReference type="ARBA" id="ARBA00023015"/>
    </source>
</evidence>
<keyword evidence="10" id="KW-0539">Nucleus</keyword>
<evidence type="ECO:0000256" key="9">
    <source>
        <dbReference type="ARBA" id="ARBA00023163"/>
    </source>
</evidence>
<keyword evidence="6" id="KW-0805">Transcription regulation</keyword>